<keyword evidence="2" id="KW-1185">Reference proteome</keyword>
<dbReference type="Proteomes" id="UP001175228">
    <property type="component" value="Unassembled WGS sequence"/>
</dbReference>
<accession>A0AA39PEY1</accession>
<reference evidence="1" key="1">
    <citation type="submission" date="2023-06" db="EMBL/GenBank/DDBJ databases">
        <authorList>
            <consortium name="Lawrence Berkeley National Laboratory"/>
            <person name="Ahrendt S."/>
            <person name="Sahu N."/>
            <person name="Indic B."/>
            <person name="Wong-Bajracharya J."/>
            <person name="Merenyi Z."/>
            <person name="Ke H.-M."/>
            <person name="Monk M."/>
            <person name="Kocsube S."/>
            <person name="Drula E."/>
            <person name="Lipzen A."/>
            <person name="Balint B."/>
            <person name="Henrissat B."/>
            <person name="Andreopoulos B."/>
            <person name="Martin F.M."/>
            <person name="Harder C.B."/>
            <person name="Rigling D."/>
            <person name="Ford K.L."/>
            <person name="Foster G.D."/>
            <person name="Pangilinan J."/>
            <person name="Papanicolaou A."/>
            <person name="Barry K."/>
            <person name="LaButti K."/>
            <person name="Viragh M."/>
            <person name="Koriabine M."/>
            <person name="Yan M."/>
            <person name="Riley R."/>
            <person name="Champramary S."/>
            <person name="Plett K.L."/>
            <person name="Tsai I.J."/>
            <person name="Slot J."/>
            <person name="Sipos G."/>
            <person name="Plett J."/>
            <person name="Nagy L.G."/>
            <person name="Grigoriev I.V."/>
        </authorList>
    </citation>
    <scope>NUCLEOTIDE SEQUENCE</scope>
    <source>
        <strain evidence="1">HWK02</strain>
    </source>
</reference>
<dbReference type="AlphaFoldDB" id="A0AA39PEY1"/>
<name>A0AA39PEY1_9AGAR</name>
<evidence type="ECO:0000313" key="1">
    <source>
        <dbReference type="EMBL" id="KAK0482942.1"/>
    </source>
</evidence>
<protein>
    <submittedName>
        <fullName evidence="1">Uncharacterized protein</fullName>
    </submittedName>
</protein>
<proteinExistence type="predicted"/>
<organism evidence="1 2">
    <name type="scientific">Armillaria luteobubalina</name>
    <dbReference type="NCBI Taxonomy" id="153913"/>
    <lineage>
        <taxon>Eukaryota</taxon>
        <taxon>Fungi</taxon>
        <taxon>Dikarya</taxon>
        <taxon>Basidiomycota</taxon>
        <taxon>Agaricomycotina</taxon>
        <taxon>Agaricomycetes</taxon>
        <taxon>Agaricomycetidae</taxon>
        <taxon>Agaricales</taxon>
        <taxon>Marasmiineae</taxon>
        <taxon>Physalacriaceae</taxon>
        <taxon>Armillaria</taxon>
    </lineage>
</organism>
<dbReference type="EMBL" id="JAUEPU010000063">
    <property type="protein sequence ID" value="KAK0482942.1"/>
    <property type="molecule type" value="Genomic_DNA"/>
</dbReference>
<gene>
    <name evidence="1" type="ORF">EDD18DRAFT_1112457</name>
</gene>
<sequence>MVSKHQGKVILEEIPFDEQATILHMCGHQNVQPQDWVIITKVLECKHQGVEHTTTASIQILGLFNQSQHPVVLEAMLNAPCLTKWHFAFRELVRMTGRPKHNDIGTVIKIKEKDLEIMGKDKSGTYYCPFLWAEKIFYTGNYVNCIDNGREGFIQRMDNFSVSLLEQYNNSQIDICSFVVLVVSTCLKPGLQELWYDKNSIIKVLPLKQDIKVHDIH</sequence>
<evidence type="ECO:0000313" key="2">
    <source>
        <dbReference type="Proteomes" id="UP001175228"/>
    </source>
</evidence>
<comment type="caution">
    <text evidence="1">The sequence shown here is derived from an EMBL/GenBank/DDBJ whole genome shotgun (WGS) entry which is preliminary data.</text>
</comment>